<protein>
    <submittedName>
        <fullName evidence="1">Uncharacterized protein</fullName>
    </submittedName>
</protein>
<proteinExistence type="predicted"/>
<sequence>MRLLVAKISILNVLFVLFFCFSVVSYTYEVQSRAEWVTGLLVLRWGLGFAFCLLCLSFSRNCIPYILLFGVGVLVSIFGEKEHLSYFALVLLSYAVADQNLISIKLLFQKAAFSVFLTICLVFALAFFNVIERKVFVNTLGFAFEVRDGFGFYNPNPASLLLLSCVLVFLALDKRFMFFLGMLVFASCQIWLGSRTYIAVSVMVFLLYFIRRQLIFLKVGAIFLLVVVALFPLLVAWVTNTASFYVGEVDVNALLSDRLSVMRQSFDGVGGVNYFPTLDFVTIDPGFINLLGYLGVLFYCVFLAVVMITLFKIRHGREVIVVIAFVLSNFTENAISPYNLMSLLFFVLIFKALRGKVMTLSEVKSENYRF</sequence>
<evidence type="ECO:0000313" key="1">
    <source>
        <dbReference type="EMBL" id="MFJ1338377.1"/>
    </source>
</evidence>
<keyword evidence="2" id="KW-1185">Reference proteome</keyword>
<evidence type="ECO:0000313" key="2">
    <source>
        <dbReference type="Proteomes" id="UP001615411"/>
    </source>
</evidence>
<gene>
    <name evidence="1" type="ORF">ACIKP7_09600</name>
</gene>
<name>A0ACC7LYF9_9PSED</name>
<dbReference type="Proteomes" id="UP001615411">
    <property type="component" value="Unassembled WGS sequence"/>
</dbReference>
<reference evidence="1" key="1">
    <citation type="submission" date="2024-10" db="EMBL/GenBank/DDBJ databases">
        <title>Aeromonas and Pseudomonas from the Cagarras Archipelago, Rio de Janeiro, Brazil.</title>
        <authorList>
            <person name="Canellas A.L.B."/>
            <person name="Laport M.S."/>
        </authorList>
    </citation>
    <scope>NUCLEOTIDE SEQUENCE</scope>
    <source>
        <strain evidence="1">ACP-7</strain>
    </source>
</reference>
<accession>A0ACC7LYF9</accession>
<comment type="caution">
    <text evidence="1">The sequence shown here is derived from an EMBL/GenBank/DDBJ whole genome shotgun (WGS) entry which is preliminary data.</text>
</comment>
<organism evidence="1 2">
    <name type="scientific">Pseudomonas caricapapayae</name>
    <dbReference type="NCBI Taxonomy" id="46678"/>
    <lineage>
        <taxon>Bacteria</taxon>
        <taxon>Pseudomonadati</taxon>
        <taxon>Pseudomonadota</taxon>
        <taxon>Gammaproteobacteria</taxon>
        <taxon>Pseudomonadales</taxon>
        <taxon>Pseudomonadaceae</taxon>
        <taxon>Pseudomonas</taxon>
    </lineage>
</organism>
<dbReference type="EMBL" id="JBIUGF010000022">
    <property type="protein sequence ID" value="MFJ1338377.1"/>
    <property type="molecule type" value="Genomic_DNA"/>
</dbReference>